<dbReference type="Pfam" id="PF07700">
    <property type="entry name" value="HNOB"/>
    <property type="match status" value="1"/>
</dbReference>
<feature type="domain" description="Heme NO-binding" evidence="1">
    <location>
        <begin position="2"/>
        <end position="78"/>
    </location>
</feature>
<name>A0ABP0QK57_9DINO</name>
<evidence type="ECO:0000313" key="2">
    <source>
        <dbReference type="EMBL" id="CAK9087835.1"/>
    </source>
</evidence>
<evidence type="ECO:0000313" key="3">
    <source>
        <dbReference type="Proteomes" id="UP001642484"/>
    </source>
</evidence>
<sequence length="137" mass="15183">MYGHIHVILKDLVISEFGEEQWKMVLHASGCADLDVLDSVPYPDAVTFSLITSLCMISAWSPEEAVEKLGHHLIVFSLRSGPRARGRPEQNGTNNKPRFHEVCCHHDTCTAQTRLPCSAQKGILSVVSVGRIGSMWK</sequence>
<dbReference type="Gene3D" id="3.90.1520.10">
    <property type="entry name" value="H-NOX domain"/>
    <property type="match status" value="1"/>
</dbReference>
<protein>
    <recommendedName>
        <fullName evidence="1">Heme NO-binding domain-containing protein</fullName>
    </recommendedName>
</protein>
<evidence type="ECO:0000259" key="1">
    <source>
        <dbReference type="Pfam" id="PF07700"/>
    </source>
</evidence>
<dbReference type="InterPro" id="IPR011644">
    <property type="entry name" value="Heme_NO-bd"/>
</dbReference>
<organism evidence="2 3">
    <name type="scientific">Durusdinium trenchii</name>
    <dbReference type="NCBI Taxonomy" id="1381693"/>
    <lineage>
        <taxon>Eukaryota</taxon>
        <taxon>Sar</taxon>
        <taxon>Alveolata</taxon>
        <taxon>Dinophyceae</taxon>
        <taxon>Suessiales</taxon>
        <taxon>Symbiodiniaceae</taxon>
        <taxon>Durusdinium</taxon>
    </lineage>
</organism>
<proteinExistence type="predicted"/>
<reference evidence="2 3" key="1">
    <citation type="submission" date="2024-02" db="EMBL/GenBank/DDBJ databases">
        <authorList>
            <person name="Chen Y."/>
            <person name="Shah S."/>
            <person name="Dougan E. K."/>
            <person name="Thang M."/>
            <person name="Chan C."/>
        </authorList>
    </citation>
    <scope>NUCLEOTIDE SEQUENCE [LARGE SCALE GENOMIC DNA]</scope>
</reference>
<gene>
    <name evidence="2" type="ORF">CCMP2556_LOCUS42419</name>
</gene>
<dbReference type="InterPro" id="IPR038158">
    <property type="entry name" value="H-NOX_domain_sf"/>
</dbReference>
<dbReference type="SUPFAM" id="SSF111126">
    <property type="entry name" value="Ligand-binding domain in the NO signalling and Golgi transport"/>
    <property type="match status" value="1"/>
</dbReference>
<comment type="caution">
    <text evidence="2">The sequence shown here is derived from an EMBL/GenBank/DDBJ whole genome shotgun (WGS) entry which is preliminary data.</text>
</comment>
<dbReference type="Proteomes" id="UP001642484">
    <property type="component" value="Unassembled WGS sequence"/>
</dbReference>
<dbReference type="InterPro" id="IPR024096">
    <property type="entry name" value="NO_sig/Golgi_transp_ligand-bd"/>
</dbReference>
<keyword evidence="3" id="KW-1185">Reference proteome</keyword>
<dbReference type="EMBL" id="CAXAMN010024583">
    <property type="protein sequence ID" value="CAK9087835.1"/>
    <property type="molecule type" value="Genomic_DNA"/>
</dbReference>
<accession>A0ABP0QK57</accession>